<dbReference type="KEGG" id="npz:ACX27_24100"/>
<dbReference type="RefSeq" id="WP_062296171.1">
    <property type="nucleotide sequence ID" value="NZ_CP012036.1"/>
</dbReference>
<protein>
    <submittedName>
        <fullName evidence="1">Uncharacterized protein</fullName>
    </submittedName>
</protein>
<evidence type="ECO:0000313" key="2">
    <source>
        <dbReference type="Proteomes" id="UP000062645"/>
    </source>
</evidence>
<proteinExistence type="predicted"/>
<keyword evidence="2" id="KW-1185">Reference proteome</keyword>
<evidence type="ECO:0000313" key="1">
    <source>
        <dbReference type="EMBL" id="ALF55212.1"/>
    </source>
</evidence>
<name>A0A0M5MJ44_9NOSO</name>
<organism evidence="1 2">
    <name type="scientific">Nostoc piscinale CENA21</name>
    <dbReference type="NCBI Taxonomy" id="224013"/>
    <lineage>
        <taxon>Bacteria</taxon>
        <taxon>Bacillati</taxon>
        <taxon>Cyanobacteriota</taxon>
        <taxon>Cyanophyceae</taxon>
        <taxon>Nostocales</taxon>
        <taxon>Nostocaceae</taxon>
        <taxon>Nostoc</taxon>
    </lineage>
</organism>
<dbReference type="EMBL" id="CP012036">
    <property type="protein sequence ID" value="ALF55212.1"/>
    <property type="molecule type" value="Genomic_DNA"/>
</dbReference>
<reference evidence="2" key="1">
    <citation type="submission" date="2015-07" db="EMBL/GenBank/DDBJ databases">
        <title>Genome Of Nitrogen-Fixing Cyanobacterium Nostoc piscinale CENA21 From Solimoes/Amazon River Floodplain Sediments And Comparative Genomics To Uncover Biosynthetic Natural Products Potential.</title>
        <authorList>
            <person name="Leao T.F."/>
            <person name="Leao P.N."/>
            <person name="Guimaraes P.I."/>
            <person name="de Melo A.G.C."/>
            <person name="Ramos R.T.J."/>
            <person name="Silva A."/>
            <person name="Fiore M.F."/>
            <person name="Schneider M.P.C."/>
        </authorList>
    </citation>
    <scope>NUCLEOTIDE SEQUENCE [LARGE SCALE GENOMIC DNA]</scope>
    <source>
        <strain evidence="2">CENA21</strain>
    </source>
</reference>
<accession>A0A0M5MJ44</accession>
<dbReference type="AlphaFoldDB" id="A0A0M5MJ44"/>
<sequence length="101" mass="11700">MIARINHVDRKFNQKFIFSIENKGILAVLLEIKKCSDRIVRYIWMILRFCVSKSVGQNKIILRKVNLAKTLFPPASCLFPTTNIYVALHYAFPDDVDSLNL</sequence>
<dbReference type="PATRIC" id="fig|224013.5.peg.5782"/>
<gene>
    <name evidence="1" type="ORF">ACX27_24100</name>
</gene>
<reference evidence="1 2" key="2">
    <citation type="journal article" date="2016" name="Genome Announc.">
        <title>Draft Genome Sequence of the N2-Fixing Cyanobacterium Nostoc piscinale CENA21, Isolated from the Brazilian Amazon Floodplain.</title>
        <authorList>
            <person name="Leao T."/>
            <person name="Guimaraes P.I."/>
            <person name="de Melo A.G."/>
            <person name="Ramos R.T."/>
            <person name="Leao P.N."/>
            <person name="Silva A."/>
            <person name="Fiore M.F."/>
            <person name="Schneider M.P."/>
        </authorList>
    </citation>
    <scope>NUCLEOTIDE SEQUENCE [LARGE SCALE GENOMIC DNA]</scope>
    <source>
        <strain evidence="1 2">CENA21</strain>
    </source>
</reference>
<dbReference type="Proteomes" id="UP000062645">
    <property type="component" value="Chromosome"/>
</dbReference>